<feature type="transmembrane region" description="Helical" evidence="1">
    <location>
        <begin position="161"/>
        <end position="187"/>
    </location>
</feature>
<proteinExistence type="predicted"/>
<keyword evidence="1" id="KW-1133">Transmembrane helix</keyword>
<dbReference type="AlphaFoldDB" id="W2C4S5"/>
<name>W2C4S5_9BACT</name>
<feature type="domain" description="DUF7847" evidence="2">
    <location>
        <begin position="104"/>
        <end position="186"/>
    </location>
</feature>
<feature type="transmembrane region" description="Helical" evidence="1">
    <location>
        <begin position="95"/>
        <end position="121"/>
    </location>
</feature>
<evidence type="ECO:0000256" key="1">
    <source>
        <dbReference type="SAM" id="Phobius"/>
    </source>
</evidence>
<dbReference type="PATRIC" id="fig|1411148.3.peg.906"/>
<feature type="transmembrane region" description="Helical" evidence="1">
    <location>
        <begin position="52"/>
        <end position="74"/>
    </location>
</feature>
<dbReference type="InterPro" id="IPR057169">
    <property type="entry name" value="DUF7847"/>
</dbReference>
<dbReference type="PANTHER" id="PTHR40076:SF1">
    <property type="entry name" value="MEMBRANE PROTEIN"/>
    <property type="match status" value="1"/>
</dbReference>
<organism evidence="3 4">
    <name type="scientific">Tannerella sp. oral taxon BU063 isolate Cell 2</name>
    <dbReference type="NCBI Taxonomy" id="1411148"/>
    <lineage>
        <taxon>Bacteria</taxon>
        <taxon>Pseudomonadati</taxon>
        <taxon>Bacteroidota</taxon>
        <taxon>Bacteroidia</taxon>
        <taxon>Bacteroidales</taxon>
        <taxon>Tannerellaceae</taxon>
        <taxon>Tannerella</taxon>
    </lineage>
</organism>
<comment type="caution">
    <text evidence="3">The sequence shown here is derived from an EMBL/GenBank/DDBJ whole genome shotgun (WGS) entry which is preliminary data.</text>
</comment>
<protein>
    <recommendedName>
        <fullName evidence="2">DUF7847 domain-containing protein</fullName>
    </recommendedName>
</protein>
<dbReference type="EMBL" id="AYUF01000408">
    <property type="protein sequence ID" value="ETK02130.1"/>
    <property type="molecule type" value="Genomic_DNA"/>
</dbReference>
<reference evidence="3 4" key="1">
    <citation type="submission" date="2013-11" db="EMBL/GenBank/DDBJ databases">
        <title>Single cell genomics of uncultured Tannerella BU063 (oral taxon 286).</title>
        <authorList>
            <person name="Beall C.J."/>
            <person name="Campbell A.G."/>
            <person name="Griffen A.L."/>
            <person name="Podar M."/>
            <person name="Leys E.J."/>
        </authorList>
    </citation>
    <scope>NUCLEOTIDE SEQUENCE [LARGE SCALE GENOMIC DNA]</scope>
    <source>
        <strain evidence="3">Cell 2</strain>
    </source>
</reference>
<gene>
    <name evidence="3" type="ORF">N425_06130</name>
</gene>
<feature type="transmembrane region" description="Helical" evidence="1">
    <location>
        <begin position="21"/>
        <end position="46"/>
    </location>
</feature>
<evidence type="ECO:0000313" key="3">
    <source>
        <dbReference type="EMBL" id="ETK02130.1"/>
    </source>
</evidence>
<accession>W2C4S5</accession>
<sequence length="203" mass="22175">MERKLIISDLLRKAWQSLVAQIWVLAGLVIGYTIISLLLTCTMPYVGFPGRTALGVANTLFTLVFALGYLKNLFQALDGEEPQFSAYGQMSRKVFALLFACILYWTIVSIGLVLLIVPGIYVGLRLVFAPQIIVEENAGPLSSLRRSWEITRGATGQVFKLVLAGCGIVLLGHIAFGVGVFAAIPLAHLMMCAAYRQLIIRGQ</sequence>
<keyword evidence="1" id="KW-0812">Transmembrane</keyword>
<keyword evidence="1" id="KW-0472">Membrane</keyword>
<dbReference type="InterPro" id="IPR010380">
    <property type="entry name" value="DUF975"/>
</dbReference>
<evidence type="ECO:0000313" key="4">
    <source>
        <dbReference type="Proteomes" id="UP000018837"/>
    </source>
</evidence>
<evidence type="ECO:0000259" key="2">
    <source>
        <dbReference type="Pfam" id="PF25231"/>
    </source>
</evidence>
<dbReference type="Proteomes" id="UP000018837">
    <property type="component" value="Unassembled WGS sequence"/>
</dbReference>
<dbReference type="Pfam" id="PF25231">
    <property type="entry name" value="DUF7847"/>
    <property type="match status" value="1"/>
</dbReference>
<dbReference type="PANTHER" id="PTHR40076">
    <property type="entry name" value="MEMBRANE PROTEIN-RELATED"/>
    <property type="match status" value="1"/>
</dbReference>